<evidence type="ECO:0000313" key="2">
    <source>
        <dbReference type="EMBL" id="CRJ81850.1"/>
    </source>
</evidence>
<evidence type="ECO:0000313" key="3">
    <source>
        <dbReference type="Proteomes" id="UP000044602"/>
    </source>
</evidence>
<dbReference type="AlphaFoldDB" id="A0A0G4KD36"/>
<accession>A0A0G4KD36</accession>
<dbReference type="EMBL" id="CVQH01000002">
    <property type="protein sequence ID" value="CRJ81850.1"/>
    <property type="molecule type" value="Genomic_DNA"/>
</dbReference>
<proteinExistence type="predicted"/>
<sequence>MADGPYHDPWPQWLPVLPQYPVLEQHVPNPAPTHVLPFLEPQAPSLERLSAAPLHVPKDPWQPVPQWSEDFPQKPFAEQQSPNVDPLHVLPFLPQLPSVDTEPAPVVQVPNDD</sequence>
<evidence type="ECO:0000256" key="1">
    <source>
        <dbReference type="SAM" id="MobiDB-lite"/>
    </source>
</evidence>
<dbReference type="Proteomes" id="UP000044602">
    <property type="component" value="Unassembled WGS sequence"/>
</dbReference>
<protein>
    <submittedName>
        <fullName evidence="2">Uncharacterized protein</fullName>
    </submittedName>
</protein>
<organism evidence="2 3">
    <name type="scientific">Verticillium longisporum</name>
    <name type="common">Verticillium dahliae var. longisporum</name>
    <dbReference type="NCBI Taxonomy" id="100787"/>
    <lineage>
        <taxon>Eukaryota</taxon>
        <taxon>Fungi</taxon>
        <taxon>Dikarya</taxon>
        <taxon>Ascomycota</taxon>
        <taxon>Pezizomycotina</taxon>
        <taxon>Sordariomycetes</taxon>
        <taxon>Hypocreomycetidae</taxon>
        <taxon>Glomerellales</taxon>
        <taxon>Plectosphaerellaceae</taxon>
        <taxon>Verticillium</taxon>
    </lineage>
</organism>
<feature type="region of interest" description="Disordered" evidence="1">
    <location>
        <begin position="49"/>
        <end position="113"/>
    </location>
</feature>
<reference evidence="2 3" key="1">
    <citation type="submission" date="2015-05" db="EMBL/GenBank/DDBJ databases">
        <authorList>
            <person name="Wang D.B."/>
            <person name="Wang M."/>
        </authorList>
    </citation>
    <scope>NUCLEOTIDE SEQUENCE [LARGE SCALE GENOMIC DNA]</scope>
    <source>
        <strain evidence="2">VL1</strain>
    </source>
</reference>
<name>A0A0G4KD36_VERLO</name>
<keyword evidence="3" id="KW-1185">Reference proteome</keyword>
<gene>
    <name evidence="2" type="ORF">BN1708_001994</name>
</gene>